<reference evidence="5" key="2">
    <citation type="submission" date="2012-03" db="EMBL/GenBank/DDBJ databases">
        <title>Genome sequence of the fruiting myxobacterium Corallococcus coralloides DSM 2259.</title>
        <authorList>
            <person name="Huntley S."/>
            <person name="Zhang Y."/>
            <person name="Treuner-Lange A."/>
            <person name="Sensen C.W."/>
            <person name="Sogaard-Andersen L."/>
        </authorList>
    </citation>
    <scope>NUCLEOTIDE SEQUENCE [LARGE SCALE GENOMIC DNA]</scope>
    <source>
        <strain evidence="5">ATCC 25202 / DSM 2259 / NBRC 100086 / M2</strain>
    </source>
</reference>
<evidence type="ECO:0000313" key="4">
    <source>
        <dbReference type="EMBL" id="AFE03685.1"/>
    </source>
</evidence>
<dbReference type="Proteomes" id="UP000007587">
    <property type="component" value="Chromosome"/>
</dbReference>
<organism evidence="4 5">
    <name type="scientific">Corallococcus coralloides (strain ATCC 25202 / DSM 2259 / NBRC 100086 / M2)</name>
    <name type="common">Myxococcus coralloides</name>
    <dbReference type="NCBI Taxonomy" id="1144275"/>
    <lineage>
        <taxon>Bacteria</taxon>
        <taxon>Pseudomonadati</taxon>
        <taxon>Myxococcota</taxon>
        <taxon>Myxococcia</taxon>
        <taxon>Myxococcales</taxon>
        <taxon>Cystobacterineae</taxon>
        <taxon>Myxococcaceae</taxon>
        <taxon>Corallococcus</taxon>
    </lineage>
</organism>
<dbReference type="STRING" id="1144275.COCOR_00746"/>
<dbReference type="eggNOG" id="COG0318">
    <property type="taxonomic scope" value="Bacteria"/>
</dbReference>
<dbReference type="EMBL" id="CP003389">
    <property type="protein sequence ID" value="AFE03685.1"/>
    <property type="molecule type" value="Genomic_DNA"/>
</dbReference>
<accession>H8MHG7</accession>
<dbReference type="InterPro" id="IPR025193">
    <property type="entry name" value="DUF4114"/>
</dbReference>
<feature type="domain" description="DUF4114" evidence="3">
    <location>
        <begin position="564"/>
        <end position="592"/>
    </location>
</feature>
<dbReference type="Pfam" id="PF13448">
    <property type="entry name" value="DUF4114"/>
    <property type="match status" value="1"/>
</dbReference>
<feature type="chain" id="PRO_5003614906" description="DUF4114 domain-containing protein" evidence="2">
    <location>
        <begin position="29"/>
        <end position="716"/>
    </location>
</feature>
<evidence type="ECO:0000256" key="1">
    <source>
        <dbReference type="SAM" id="MobiDB-lite"/>
    </source>
</evidence>
<keyword evidence="2" id="KW-0732">Signal</keyword>
<name>H8MHG7_CORCM</name>
<gene>
    <name evidence="4" type="ordered locus">COCOR_00746</name>
</gene>
<evidence type="ECO:0000256" key="2">
    <source>
        <dbReference type="SAM" id="SignalP"/>
    </source>
</evidence>
<reference evidence="4 5" key="1">
    <citation type="journal article" date="2012" name="J. Bacteriol.">
        <title>Complete Genome Sequence of the Fruiting Myxobacterium Corallococcus coralloides DSM 2259.</title>
        <authorList>
            <person name="Huntley S."/>
            <person name="Zhang Y."/>
            <person name="Treuner-Lange A."/>
            <person name="Kneip S."/>
            <person name="Sensen C.W."/>
            <person name="Sogaard-Andersen L."/>
        </authorList>
    </citation>
    <scope>NUCLEOTIDE SEQUENCE [LARGE SCALE GENOMIC DNA]</scope>
    <source>
        <strain evidence="5">ATCC 25202 / DSM 2259 / NBRC 100086 / M2</strain>
    </source>
</reference>
<feature type="signal peptide" evidence="2">
    <location>
        <begin position="1"/>
        <end position="28"/>
    </location>
</feature>
<dbReference type="OrthoDB" id="5487855at2"/>
<keyword evidence="5" id="KW-1185">Reference proteome</keyword>
<dbReference type="InParanoid" id="H8MHG7"/>
<feature type="region of interest" description="Disordered" evidence="1">
    <location>
        <begin position="71"/>
        <end position="91"/>
    </location>
</feature>
<dbReference type="HOGENOM" id="CLU_448851_0_0_7"/>
<proteinExistence type="predicted"/>
<dbReference type="KEGG" id="ccx:COCOR_00746"/>
<dbReference type="RefSeq" id="WP_014393597.1">
    <property type="nucleotide sequence ID" value="NC_017030.1"/>
</dbReference>
<dbReference type="AlphaFoldDB" id="H8MHG7"/>
<evidence type="ECO:0000313" key="5">
    <source>
        <dbReference type="Proteomes" id="UP000007587"/>
    </source>
</evidence>
<sequence>MHLNRFPLLALVAGSAVCVIASPRPAHAEFTPRAVYLPPQLTSATQSTAAVHPGDLSQLQLQATDPQGSPLTFSWSATTGTSGTPVSDASSSTLEWTAPQCLANGPPQVLGTVTNGYGLSTQALFDFDFTQSLDIDHQPDFTASGFDELTNVALTPGGPISLNPYLGQLSSERIMFLNDQHLALTFVHESAGASHSLGYVYYDDLVARGYVNTQGTPEDSSDDTLVDANGNGIADLHEDLYNLAPTTGPQARPYIGTNRRCLPARSFISQGVSLSMPDLALNATCSGAFVRQSLPDARPGTHPLLPVDVVGATPTESTAPSANAWSDLGLYPRIPNLLEPAHPTNNQLGLGHLVFLLTDDDSDQTTFNQLGVVADIGNLAEGIPDYDVSRYDAHGILRPVNPDPGVTPNDRTVDLGTIPAGKELVFFLVTQYQAIHDLDQKTVYPCLRKAPTGQCLLHLKSPINVFFSKSKWNLDQDPVGLMPVAQRNLGCAYTEQCNADAPQSSPYACTVANSSQRLCGWLDSETLDRLRMPPYGNIVLPRTAAGVWAQGQGNMPHLLLNSVLTTTGQWLMGFEDMPGGGDRDFNDVVFLLRAVTEGRVRSRVLSPDDASCKIAQVSFNKFDNLYGICTGAAAYITYALATDCNVCSAGTCVPNPTPTWHPLSLPPGSGRATVDVSSTPGQQLCWKAELTQGTDPSCQPTLHFVDVGYTSVPLVP</sequence>
<protein>
    <recommendedName>
        <fullName evidence="3">DUF4114 domain-containing protein</fullName>
    </recommendedName>
</protein>
<evidence type="ECO:0000259" key="3">
    <source>
        <dbReference type="Pfam" id="PF13448"/>
    </source>
</evidence>